<dbReference type="OrthoDB" id="671439at2759"/>
<dbReference type="Gene3D" id="3.40.50.1110">
    <property type="entry name" value="SGNH hydrolase"/>
    <property type="match status" value="1"/>
</dbReference>
<evidence type="ECO:0000313" key="2">
    <source>
        <dbReference type="Proteomes" id="UP000193689"/>
    </source>
</evidence>
<keyword evidence="2" id="KW-1185">Reference proteome</keyword>
<organism evidence="1 2">
    <name type="scientific">Pseudomassariella vexata</name>
    <dbReference type="NCBI Taxonomy" id="1141098"/>
    <lineage>
        <taxon>Eukaryota</taxon>
        <taxon>Fungi</taxon>
        <taxon>Dikarya</taxon>
        <taxon>Ascomycota</taxon>
        <taxon>Pezizomycotina</taxon>
        <taxon>Sordariomycetes</taxon>
        <taxon>Xylariomycetidae</taxon>
        <taxon>Amphisphaeriales</taxon>
        <taxon>Pseudomassariaceae</taxon>
        <taxon>Pseudomassariella</taxon>
    </lineage>
</organism>
<dbReference type="InParanoid" id="A0A1Y2EAT5"/>
<dbReference type="InterPro" id="IPR001087">
    <property type="entry name" value="GDSL"/>
</dbReference>
<protein>
    <submittedName>
        <fullName evidence="1">GDSL Lipase/Acylhydrolase family protein</fullName>
    </submittedName>
</protein>
<keyword evidence="1" id="KW-0378">Hydrolase</keyword>
<dbReference type="GeneID" id="63771588"/>
<dbReference type="InterPro" id="IPR036514">
    <property type="entry name" value="SGNH_hydro_sf"/>
</dbReference>
<gene>
    <name evidence="1" type="ORF">BCR38DRAFT_335242</name>
</gene>
<dbReference type="PANTHER" id="PTHR14209:SF19">
    <property type="entry name" value="ISOAMYL ACETATE-HYDROLYZING ESTERASE 1 HOMOLOG"/>
    <property type="match status" value="1"/>
</dbReference>
<dbReference type="SUPFAM" id="SSF52266">
    <property type="entry name" value="SGNH hydrolase"/>
    <property type="match status" value="1"/>
</dbReference>
<dbReference type="EMBL" id="MCFJ01000003">
    <property type="protein sequence ID" value="ORY68414.1"/>
    <property type="molecule type" value="Genomic_DNA"/>
</dbReference>
<reference evidence="1 2" key="1">
    <citation type="submission" date="2016-07" db="EMBL/GenBank/DDBJ databases">
        <title>Pervasive Adenine N6-methylation of Active Genes in Fungi.</title>
        <authorList>
            <consortium name="DOE Joint Genome Institute"/>
            <person name="Mondo S.J."/>
            <person name="Dannebaum R.O."/>
            <person name="Kuo R.C."/>
            <person name="Labutti K."/>
            <person name="Haridas S."/>
            <person name="Kuo A."/>
            <person name="Salamov A."/>
            <person name="Ahrendt S.R."/>
            <person name="Lipzen A."/>
            <person name="Sullivan W."/>
            <person name="Andreopoulos W.B."/>
            <person name="Clum A."/>
            <person name="Lindquist E."/>
            <person name="Daum C."/>
            <person name="Ramamoorthy G.K."/>
            <person name="Gryganskyi A."/>
            <person name="Culley D."/>
            <person name="Magnuson J.K."/>
            <person name="James T.Y."/>
            <person name="O'Malley M.A."/>
            <person name="Stajich J.E."/>
            <person name="Spatafora J.W."/>
            <person name="Visel A."/>
            <person name="Grigoriev I.V."/>
        </authorList>
    </citation>
    <scope>NUCLEOTIDE SEQUENCE [LARGE SCALE GENOMIC DNA]</scope>
    <source>
        <strain evidence="1 2">CBS 129021</strain>
    </source>
</reference>
<dbReference type="AlphaFoldDB" id="A0A1Y2EAT5"/>
<accession>A0A1Y2EAT5</accession>
<dbReference type="STRING" id="1141098.A0A1Y2EAT5"/>
<evidence type="ECO:0000313" key="1">
    <source>
        <dbReference type="EMBL" id="ORY68414.1"/>
    </source>
</evidence>
<dbReference type="RefSeq" id="XP_040718701.1">
    <property type="nucleotide sequence ID" value="XM_040855376.1"/>
</dbReference>
<dbReference type="CDD" id="cd01838">
    <property type="entry name" value="Isoamyl_acetate_hydrolase_like"/>
    <property type="match status" value="1"/>
</dbReference>
<sequence>MAPSSYDKIVIFGDSLVEWSSAAENSGLGLVPALQSAYLRRLDVVNRGFDGYNTRQALKVLPQAMPSPEQCRVRLLIIFLGANDATLQTANNGFHVPISEYKENLRKIVNHPAVTVHTPKVMLITPPPIDEHKHLLKDLNAGHAGLTRSAYSAKYYAAACTEVGNELGLPVVNAWHAMMKLAGWRTGESLAGSTSCAVNWVLGRLISDGVHLTGEGYKVIIDALVLRVALVWPELKPEEIPYVFPTYDEFTGQEKN</sequence>
<dbReference type="FunCoup" id="A0A1Y2EAT5">
    <property type="interactions" value="233"/>
</dbReference>
<dbReference type="Pfam" id="PF00657">
    <property type="entry name" value="Lipase_GDSL"/>
    <property type="match status" value="1"/>
</dbReference>
<proteinExistence type="predicted"/>
<dbReference type="Proteomes" id="UP000193689">
    <property type="component" value="Unassembled WGS sequence"/>
</dbReference>
<dbReference type="GO" id="GO:0016788">
    <property type="term" value="F:hydrolase activity, acting on ester bonds"/>
    <property type="evidence" value="ECO:0007669"/>
    <property type="project" value="InterPro"/>
</dbReference>
<name>A0A1Y2EAT5_9PEZI</name>
<dbReference type="InterPro" id="IPR045136">
    <property type="entry name" value="Iah1-like"/>
</dbReference>
<comment type="caution">
    <text evidence="1">The sequence shown here is derived from an EMBL/GenBank/DDBJ whole genome shotgun (WGS) entry which is preliminary data.</text>
</comment>
<dbReference type="PANTHER" id="PTHR14209">
    <property type="entry name" value="ISOAMYL ACETATE-HYDROLYZING ESTERASE 1"/>
    <property type="match status" value="1"/>
</dbReference>